<gene>
    <name evidence="10" type="ORF">GK108_15590</name>
</gene>
<dbReference type="PANTHER" id="PTHR33908">
    <property type="entry name" value="MANNOSYLTRANSFERASE YKCB-RELATED"/>
    <property type="match status" value="1"/>
</dbReference>
<dbReference type="InterPro" id="IPR038731">
    <property type="entry name" value="RgtA/B/C-like"/>
</dbReference>
<dbReference type="Pfam" id="PF13231">
    <property type="entry name" value="PMT_2"/>
    <property type="match status" value="1"/>
</dbReference>
<feature type="transmembrane region" description="Helical" evidence="8">
    <location>
        <begin position="252"/>
        <end position="273"/>
    </location>
</feature>
<keyword evidence="2" id="KW-1003">Cell membrane</keyword>
<sequence length="612" mass="69455">MTHTSIAAHQTISARRSSPVITPFPYTRLLLIGILLMALFLRLHKASVHGLYLDEKFTLVNTQGISLEGYNQHDVFFTPGKTYFTPKEFWKEKPLKDYIRAIIQTDIGNSPSHYALLWAWIKVFGLSDLSIRMPSILFSTLIVGLIFGMVRRYFRSEPLALICAALAAVEPFFIAYSHMARNYCMTIFLTLLGTYLFLRILDRRAEGKQPIGLYIAYGLSFALATLGHYLAITIFFCHGIYLLLFNRDLKTYIGMGMSYLGGVVSLVLPWFVFGGGKYTFQTLAYQAKLYGGLAHTNPYNNGFGIILPATVGNIVKKSIPIWSDLFLFSNGFSTETLAFRNLIIAFALGTAAVVIIHRFGSRAHDQNTPGWVKLAVPTLLVVGFALYTVQSARLLVAAAVPIFLYMLYLASIRYRAQSKRQFLVLLVLLTIVPTLFLILMAVRNGHTYGITQRYSGFSFPYAIILGGLILQRIFHQPLYLKVILAAVLLVQSYFIGELLYRIYEDQAPKYTYYGRYRIKNPYNTAAERIKAQYAPGDTVLYPSPRTAPRDEVENTYTRHSIIDAQYTNLYLPKDATYYQRLDTTQTDRIILVKGQSGKRVVIFDFEGTKYRY</sequence>
<dbReference type="EMBL" id="JAAFZH010000006">
    <property type="protein sequence ID" value="NDU96303.1"/>
    <property type="molecule type" value="Genomic_DNA"/>
</dbReference>
<dbReference type="RefSeq" id="WP_163950113.1">
    <property type="nucleotide sequence ID" value="NZ_JAAFZH010000006.1"/>
</dbReference>
<keyword evidence="6 8" id="KW-1133">Transmembrane helix</keyword>
<feature type="transmembrane region" description="Helical" evidence="8">
    <location>
        <begin position="221"/>
        <end position="245"/>
    </location>
</feature>
<feature type="transmembrane region" description="Helical" evidence="8">
    <location>
        <begin position="337"/>
        <end position="359"/>
    </location>
</feature>
<keyword evidence="5 8" id="KW-0812">Transmembrane</keyword>
<evidence type="ECO:0000313" key="11">
    <source>
        <dbReference type="Proteomes" id="UP000474175"/>
    </source>
</evidence>
<feature type="transmembrane region" description="Helical" evidence="8">
    <location>
        <begin position="394"/>
        <end position="410"/>
    </location>
</feature>
<feature type="transmembrane region" description="Helical" evidence="8">
    <location>
        <begin position="454"/>
        <end position="470"/>
    </location>
</feature>
<feature type="domain" description="Glycosyltransferase RgtA/B/C/D-like" evidence="9">
    <location>
        <begin position="111"/>
        <end position="268"/>
    </location>
</feature>
<dbReference type="GO" id="GO:0009103">
    <property type="term" value="P:lipopolysaccharide biosynthetic process"/>
    <property type="evidence" value="ECO:0007669"/>
    <property type="project" value="UniProtKB-ARBA"/>
</dbReference>
<evidence type="ECO:0000256" key="4">
    <source>
        <dbReference type="ARBA" id="ARBA00022679"/>
    </source>
</evidence>
<comment type="caution">
    <text evidence="10">The sequence shown here is derived from an EMBL/GenBank/DDBJ whole genome shotgun (WGS) entry which is preliminary data.</text>
</comment>
<dbReference type="AlphaFoldDB" id="A0A6L9LBV8"/>
<feature type="transmembrane region" description="Helical" evidence="8">
    <location>
        <begin position="422"/>
        <end position="442"/>
    </location>
</feature>
<evidence type="ECO:0000313" key="10">
    <source>
        <dbReference type="EMBL" id="NDU96303.1"/>
    </source>
</evidence>
<accession>A0A6L9LBV8</accession>
<dbReference type="Proteomes" id="UP000474175">
    <property type="component" value="Unassembled WGS sequence"/>
</dbReference>
<evidence type="ECO:0000259" key="9">
    <source>
        <dbReference type="Pfam" id="PF13231"/>
    </source>
</evidence>
<keyword evidence="4 10" id="KW-0808">Transferase</keyword>
<keyword evidence="11" id="KW-1185">Reference proteome</keyword>
<organism evidence="10 11">
    <name type="scientific">Spirosoma terrae</name>
    <dbReference type="NCBI Taxonomy" id="1968276"/>
    <lineage>
        <taxon>Bacteria</taxon>
        <taxon>Pseudomonadati</taxon>
        <taxon>Bacteroidota</taxon>
        <taxon>Cytophagia</taxon>
        <taxon>Cytophagales</taxon>
        <taxon>Cytophagaceae</taxon>
        <taxon>Spirosoma</taxon>
    </lineage>
</organism>
<keyword evidence="3" id="KW-0328">Glycosyltransferase</keyword>
<comment type="subcellular location">
    <subcellularLocation>
        <location evidence="1">Cell membrane</location>
        <topology evidence="1">Multi-pass membrane protein</topology>
    </subcellularLocation>
</comment>
<feature type="transmembrane region" description="Helical" evidence="8">
    <location>
        <begin position="183"/>
        <end position="201"/>
    </location>
</feature>
<evidence type="ECO:0000256" key="7">
    <source>
        <dbReference type="ARBA" id="ARBA00023136"/>
    </source>
</evidence>
<dbReference type="GO" id="GO:0005886">
    <property type="term" value="C:plasma membrane"/>
    <property type="evidence" value="ECO:0007669"/>
    <property type="project" value="UniProtKB-SubCell"/>
</dbReference>
<dbReference type="PANTHER" id="PTHR33908:SF11">
    <property type="entry name" value="MEMBRANE PROTEIN"/>
    <property type="match status" value="1"/>
</dbReference>
<reference evidence="10 11" key="1">
    <citation type="submission" date="2020-02" db="EMBL/GenBank/DDBJ databases">
        <title>Draft genome sequence of two Spirosoma agri KCTC 52727 and Spirosoma terrae KCTC 52035.</title>
        <authorList>
            <person name="Rojas J."/>
            <person name="Ambika Manirajan B."/>
            <person name="Suarez C."/>
            <person name="Ratering S."/>
            <person name="Schnell S."/>
        </authorList>
    </citation>
    <scope>NUCLEOTIDE SEQUENCE [LARGE SCALE GENOMIC DNA]</scope>
    <source>
        <strain evidence="10 11">KCTC 52035</strain>
    </source>
</reference>
<dbReference type="InterPro" id="IPR050297">
    <property type="entry name" value="LipidA_mod_glycosyltrf_83"/>
</dbReference>
<evidence type="ECO:0000256" key="8">
    <source>
        <dbReference type="SAM" id="Phobius"/>
    </source>
</evidence>
<evidence type="ECO:0000256" key="5">
    <source>
        <dbReference type="ARBA" id="ARBA00022692"/>
    </source>
</evidence>
<feature type="transmembrane region" description="Helical" evidence="8">
    <location>
        <begin position="159"/>
        <end position="176"/>
    </location>
</feature>
<proteinExistence type="predicted"/>
<evidence type="ECO:0000256" key="1">
    <source>
        <dbReference type="ARBA" id="ARBA00004651"/>
    </source>
</evidence>
<evidence type="ECO:0000256" key="3">
    <source>
        <dbReference type="ARBA" id="ARBA00022676"/>
    </source>
</evidence>
<feature type="transmembrane region" description="Helical" evidence="8">
    <location>
        <begin position="482"/>
        <end position="503"/>
    </location>
</feature>
<feature type="transmembrane region" description="Helical" evidence="8">
    <location>
        <begin position="136"/>
        <end position="153"/>
    </location>
</feature>
<dbReference type="GO" id="GO:0016763">
    <property type="term" value="F:pentosyltransferase activity"/>
    <property type="evidence" value="ECO:0007669"/>
    <property type="project" value="TreeGrafter"/>
</dbReference>
<feature type="transmembrane region" description="Helical" evidence="8">
    <location>
        <begin position="371"/>
        <end position="388"/>
    </location>
</feature>
<keyword evidence="7 8" id="KW-0472">Membrane</keyword>
<feature type="transmembrane region" description="Helical" evidence="8">
    <location>
        <begin position="26"/>
        <end position="43"/>
    </location>
</feature>
<name>A0A6L9LBV8_9BACT</name>
<protein>
    <submittedName>
        <fullName evidence="10">Glycosyltransferase family 39 protein</fullName>
    </submittedName>
</protein>
<evidence type="ECO:0000256" key="2">
    <source>
        <dbReference type="ARBA" id="ARBA00022475"/>
    </source>
</evidence>
<evidence type="ECO:0000256" key="6">
    <source>
        <dbReference type="ARBA" id="ARBA00022989"/>
    </source>
</evidence>